<dbReference type="InterPro" id="IPR000073">
    <property type="entry name" value="AB_hydrolase_1"/>
</dbReference>
<dbReference type="Proteomes" id="UP001206895">
    <property type="component" value="Unassembled WGS sequence"/>
</dbReference>
<keyword evidence="4" id="KW-1185">Reference proteome</keyword>
<dbReference type="Gene3D" id="3.40.50.1820">
    <property type="entry name" value="alpha/beta hydrolase"/>
    <property type="match status" value="1"/>
</dbReference>
<reference evidence="3 4" key="1">
    <citation type="submission" date="2022-06" db="EMBL/GenBank/DDBJ databases">
        <title>Genomic Encyclopedia of Archaeal and Bacterial Type Strains, Phase II (KMG-II): from individual species to whole genera.</title>
        <authorList>
            <person name="Goeker M."/>
        </authorList>
    </citation>
    <scope>NUCLEOTIDE SEQUENCE [LARGE SCALE GENOMIC DNA]</scope>
    <source>
        <strain evidence="3 4">DSM 44693</strain>
    </source>
</reference>
<evidence type="ECO:0000259" key="2">
    <source>
        <dbReference type="Pfam" id="PF00561"/>
    </source>
</evidence>
<organism evidence="3 4">
    <name type="scientific">Williamsia maris</name>
    <dbReference type="NCBI Taxonomy" id="72806"/>
    <lineage>
        <taxon>Bacteria</taxon>
        <taxon>Bacillati</taxon>
        <taxon>Actinomycetota</taxon>
        <taxon>Actinomycetes</taxon>
        <taxon>Mycobacteriales</taxon>
        <taxon>Nocardiaceae</taxon>
        <taxon>Williamsia</taxon>
    </lineage>
</organism>
<feature type="region of interest" description="Disordered" evidence="1">
    <location>
        <begin position="273"/>
        <end position="294"/>
    </location>
</feature>
<evidence type="ECO:0000313" key="3">
    <source>
        <dbReference type="EMBL" id="MCP2178074.1"/>
    </source>
</evidence>
<dbReference type="InterPro" id="IPR029058">
    <property type="entry name" value="AB_hydrolase_fold"/>
</dbReference>
<proteinExistence type="predicted"/>
<dbReference type="RefSeq" id="WP_253663034.1">
    <property type="nucleotide sequence ID" value="NZ_JAMTCJ010000004.1"/>
</dbReference>
<sequence>MRGPFQMNPSSPPAATRVTNRGVVYQRRGTGRPLVLIHGLGSHKGVWTPIIDALALERDVIAIDLPGFGASAAVGAGTVDQLTDHVADFLTDIGIDSPEVAGNSMGGAIALELGCRGVASRVTAFSPIGFWNRAELLWCQLATQTLRSSFVHLPGLSTAMLTHQPGRQLLRLMFAHPHRIPPTQLAADLEAVQRAAGFADAVASFAGYTLSDHTALRAIPVTIAWGRRDILLTHRTQSRRAAAALPTARHVTIDSAGHVPFADNPATCVALLTDPPHSSQTSAPPDRVSGSGPR</sequence>
<name>A0ABT1HJH1_9NOCA</name>
<dbReference type="PANTHER" id="PTHR46438">
    <property type="entry name" value="ALPHA/BETA-HYDROLASES SUPERFAMILY PROTEIN"/>
    <property type="match status" value="1"/>
</dbReference>
<gene>
    <name evidence="3" type="ORF">LX13_003915</name>
</gene>
<dbReference type="PANTHER" id="PTHR46438:SF11">
    <property type="entry name" value="LIPASE-RELATED"/>
    <property type="match status" value="1"/>
</dbReference>
<dbReference type="SUPFAM" id="SSF53474">
    <property type="entry name" value="alpha/beta-Hydrolases"/>
    <property type="match status" value="1"/>
</dbReference>
<comment type="caution">
    <text evidence="3">The sequence shown here is derived from an EMBL/GenBank/DDBJ whole genome shotgun (WGS) entry which is preliminary data.</text>
</comment>
<evidence type="ECO:0000256" key="1">
    <source>
        <dbReference type="SAM" id="MobiDB-lite"/>
    </source>
</evidence>
<dbReference type="Pfam" id="PF00561">
    <property type="entry name" value="Abhydrolase_1"/>
    <property type="match status" value="1"/>
</dbReference>
<accession>A0ABT1HJH1</accession>
<dbReference type="PRINTS" id="PR00111">
    <property type="entry name" value="ABHYDROLASE"/>
</dbReference>
<evidence type="ECO:0000313" key="4">
    <source>
        <dbReference type="Proteomes" id="UP001206895"/>
    </source>
</evidence>
<dbReference type="EMBL" id="JAMTCJ010000004">
    <property type="protein sequence ID" value="MCP2178074.1"/>
    <property type="molecule type" value="Genomic_DNA"/>
</dbReference>
<protein>
    <submittedName>
        <fullName evidence="3">Pimeloyl-ACP methyl ester carboxylesterase</fullName>
    </submittedName>
</protein>
<feature type="domain" description="AB hydrolase-1" evidence="2">
    <location>
        <begin position="33"/>
        <end position="265"/>
    </location>
</feature>